<proteinExistence type="predicted"/>
<dbReference type="RefSeq" id="YP_001649093.1">
    <property type="nucleotide sequence ID" value="NC_010240.1"/>
</dbReference>
<reference evidence="1 2" key="1">
    <citation type="journal article" date="2008" name="Virus Genes">
        <title>Genomic sequence analysis of a granulovirus isolated from the Old World bollworm, Helicoverpa armigera.</title>
        <authorList>
            <person name="Harrison R.L."/>
            <person name="Popham H.J."/>
        </authorList>
    </citation>
    <scope>NUCLEOTIDE SEQUENCE [LARGE SCALE GENOMIC DNA]</scope>
</reference>
<dbReference type="KEGG" id="vg:10973795"/>
<organism evidence="1 2">
    <name type="scientific">Helicoverpa armigera granulovirus</name>
    <dbReference type="NCBI Taxonomy" id="489830"/>
    <lineage>
        <taxon>Viruses</taxon>
        <taxon>Viruses incertae sedis</taxon>
        <taxon>Naldaviricetes</taxon>
        <taxon>Lefavirales</taxon>
        <taxon>Baculoviridae</taxon>
        <taxon>Betabaculovirus</taxon>
        <taxon>Betabaculovirus helarmigerae</taxon>
    </lineage>
</organism>
<accession>A9YMV3</accession>
<dbReference type="GeneID" id="10973795"/>
<protein>
    <submittedName>
        <fullName evidence="1">Uncharacterized protein</fullName>
    </submittedName>
</protein>
<sequence>MATISSVRRATNLSTIMCTRLDFDGNNYMKKSSRRESLRPMTHLPFLATYRPKHSLCVITNKFT</sequence>
<evidence type="ECO:0000313" key="2">
    <source>
        <dbReference type="Proteomes" id="UP000203266"/>
    </source>
</evidence>
<dbReference type="EMBL" id="EU255577">
    <property type="protein sequence ID" value="ABY47802.1"/>
    <property type="molecule type" value="Genomic_DNA"/>
</dbReference>
<keyword evidence="2" id="KW-1185">Reference proteome</keyword>
<evidence type="ECO:0000313" key="1">
    <source>
        <dbReference type="EMBL" id="ABY47802.1"/>
    </source>
</evidence>
<name>A9YMV3_9BBAC</name>
<dbReference type="Proteomes" id="UP000203266">
    <property type="component" value="Segment"/>
</dbReference>